<dbReference type="Gene3D" id="2.40.100.10">
    <property type="entry name" value="Cyclophilin-like"/>
    <property type="match status" value="1"/>
</dbReference>
<dbReference type="SMART" id="SM00797">
    <property type="entry name" value="AHS2"/>
    <property type="match status" value="1"/>
</dbReference>
<dbReference type="EMBL" id="JAEDAK010000026">
    <property type="protein sequence ID" value="MBH9579593.1"/>
    <property type="molecule type" value="Genomic_DNA"/>
</dbReference>
<feature type="domain" description="Carboxyltransferase" evidence="4">
    <location>
        <begin position="23"/>
        <end position="297"/>
    </location>
</feature>
<comment type="caution">
    <text evidence="5">The sequence shown here is derived from an EMBL/GenBank/DDBJ whole genome shotgun (WGS) entry which is preliminary data.</text>
</comment>
<protein>
    <submittedName>
        <fullName evidence="5">Biotin-dependent carboxyltransferase family protein</fullName>
    </submittedName>
</protein>
<accession>A0A931J6D5</accession>
<dbReference type="PANTHER" id="PTHR43309">
    <property type="entry name" value="5-OXOPROLINASE SUBUNIT C"/>
    <property type="match status" value="1"/>
</dbReference>
<dbReference type="GO" id="GO:0005524">
    <property type="term" value="F:ATP binding"/>
    <property type="evidence" value="ECO:0007669"/>
    <property type="project" value="UniProtKB-KW"/>
</dbReference>
<name>A0A931J6D5_9BURK</name>
<dbReference type="InterPro" id="IPR003778">
    <property type="entry name" value="CT_A_B"/>
</dbReference>
<dbReference type="AlphaFoldDB" id="A0A931J6D5"/>
<dbReference type="PANTHER" id="PTHR43309:SF3">
    <property type="entry name" value="5-OXOPROLINASE SUBUNIT C"/>
    <property type="match status" value="1"/>
</dbReference>
<evidence type="ECO:0000256" key="1">
    <source>
        <dbReference type="ARBA" id="ARBA00022741"/>
    </source>
</evidence>
<dbReference type="InterPro" id="IPR029000">
    <property type="entry name" value="Cyclophilin-like_dom_sf"/>
</dbReference>
<evidence type="ECO:0000313" key="6">
    <source>
        <dbReference type="Proteomes" id="UP000613266"/>
    </source>
</evidence>
<reference evidence="5" key="1">
    <citation type="submission" date="2020-12" db="EMBL/GenBank/DDBJ databases">
        <title>The genome sequence of Inhella sp. 1Y17.</title>
        <authorList>
            <person name="Liu Y."/>
        </authorList>
    </citation>
    <scope>NUCLEOTIDE SEQUENCE</scope>
    <source>
        <strain evidence="5">1Y17</strain>
    </source>
</reference>
<dbReference type="NCBIfam" id="TIGR00724">
    <property type="entry name" value="urea_amlyse_rel"/>
    <property type="match status" value="1"/>
</dbReference>
<keyword evidence="6" id="KW-1185">Reference proteome</keyword>
<dbReference type="Pfam" id="PF02626">
    <property type="entry name" value="CT_A_B"/>
    <property type="match status" value="1"/>
</dbReference>
<evidence type="ECO:0000259" key="4">
    <source>
        <dbReference type="SMART" id="SM00797"/>
    </source>
</evidence>
<organism evidence="5 6">
    <name type="scientific">Inhella proteolytica</name>
    <dbReference type="NCBI Taxonomy" id="2795029"/>
    <lineage>
        <taxon>Bacteria</taxon>
        <taxon>Pseudomonadati</taxon>
        <taxon>Pseudomonadota</taxon>
        <taxon>Betaproteobacteria</taxon>
        <taxon>Burkholderiales</taxon>
        <taxon>Sphaerotilaceae</taxon>
        <taxon>Inhella</taxon>
    </lineage>
</organism>
<sequence>MIEILRCGPLTTVQDGGRHGLRHLGVPAAGALDDWALARLNALLGNPPEAAALELVAGPLELRIEREGWLALCGAPFEMRLDGHPLRPEWRWPCRAGQVLRLDGPLSGQRALLGFAGGLALPSVLGARATDLRSGFGGLHGRALRKGDRLALGPAARLHGVRGLRTPEWDGRLRALPGPELAALDLRSRDALWSEAWRVEPQSDRMGLRLSGPLLSLRRPLELASTAVLPGTLQLPPAGQPIALLADAGTTGGYPRVAIVIAADVWKLAQARPGSALRLQPCTLEAARAARAQRQHELALQRRALVD</sequence>
<dbReference type="InterPro" id="IPR052708">
    <property type="entry name" value="PxpC"/>
</dbReference>
<dbReference type="Proteomes" id="UP000613266">
    <property type="component" value="Unassembled WGS sequence"/>
</dbReference>
<dbReference type="GO" id="GO:0016787">
    <property type="term" value="F:hydrolase activity"/>
    <property type="evidence" value="ECO:0007669"/>
    <property type="project" value="UniProtKB-KW"/>
</dbReference>
<evidence type="ECO:0000256" key="3">
    <source>
        <dbReference type="ARBA" id="ARBA00022840"/>
    </source>
</evidence>
<evidence type="ECO:0000313" key="5">
    <source>
        <dbReference type="EMBL" id="MBH9579593.1"/>
    </source>
</evidence>
<gene>
    <name evidence="5" type="ORF">I7X39_22080</name>
</gene>
<keyword evidence="2" id="KW-0378">Hydrolase</keyword>
<keyword evidence="3" id="KW-0067">ATP-binding</keyword>
<dbReference type="SUPFAM" id="SSF50891">
    <property type="entry name" value="Cyclophilin-like"/>
    <property type="match status" value="1"/>
</dbReference>
<dbReference type="RefSeq" id="WP_198113541.1">
    <property type="nucleotide sequence ID" value="NZ_JAEDAK010000026.1"/>
</dbReference>
<proteinExistence type="predicted"/>
<evidence type="ECO:0000256" key="2">
    <source>
        <dbReference type="ARBA" id="ARBA00022801"/>
    </source>
</evidence>
<keyword evidence="1" id="KW-0547">Nucleotide-binding</keyword>